<accession>A0A2J7TCA6</accession>
<dbReference type="SUPFAM" id="SSF54427">
    <property type="entry name" value="NTF2-like"/>
    <property type="match status" value="1"/>
</dbReference>
<dbReference type="Gene3D" id="3.10.450.50">
    <property type="match status" value="1"/>
</dbReference>
<sequence length="145" mass="16565">MKNDPNVAYQNMSSDYIQHNPIAKRIGEVNNVSGRDEFKLLLELKDKGIGGPPPRPPGQPPEDIYHYVMADCDHLFLLKKVYLPDPQHKGEFYEAFNFDFWRIKDGKLVEHWDDVKIPQNVPPVMTMPVSELLNNPPPPPPGPKP</sequence>
<gene>
    <name evidence="1" type="ORF">CR492_19030</name>
</gene>
<organism evidence="1 2">
    <name type="scientific">Methylocella silvestris</name>
    <dbReference type="NCBI Taxonomy" id="199596"/>
    <lineage>
        <taxon>Bacteria</taxon>
        <taxon>Pseudomonadati</taxon>
        <taxon>Pseudomonadota</taxon>
        <taxon>Alphaproteobacteria</taxon>
        <taxon>Hyphomicrobiales</taxon>
        <taxon>Beijerinckiaceae</taxon>
        <taxon>Methylocella</taxon>
    </lineage>
</organism>
<dbReference type="OrthoDB" id="9812089at2"/>
<dbReference type="AlphaFoldDB" id="A0A2J7TCA6"/>
<evidence type="ECO:0000313" key="2">
    <source>
        <dbReference type="Proteomes" id="UP000236286"/>
    </source>
</evidence>
<dbReference type="Proteomes" id="UP000236286">
    <property type="component" value="Unassembled WGS sequence"/>
</dbReference>
<evidence type="ECO:0008006" key="3">
    <source>
        <dbReference type="Google" id="ProtNLM"/>
    </source>
</evidence>
<name>A0A2J7TCA6_METSI</name>
<dbReference type="InterPro" id="IPR032710">
    <property type="entry name" value="NTF2-like_dom_sf"/>
</dbReference>
<evidence type="ECO:0000313" key="1">
    <source>
        <dbReference type="EMBL" id="PNG24395.1"/>
    </source>
</evidence>
<proteinExistence type="predicted"/>
<comment type="caution">
    <text evidence="1">The sequence shown here is derived from an EMBL/GenBank/DDBJ whole genome shotgun (WGS) entry which is preliminary data.</text>
</comment>
<reference evidence="1 2" key="1">
    <citation type="submission" date="2017-10" db="EMBL/GenBank/DDBJ databases">
        <title>Genome announcement of Methylocella silvestris TVC from permafrost.</title>
        <authorList>
            <person name="Wang J."/>
            <person name="Geng K."/>
            <person name="Ul-Haque F."/>
            <person name="Crombie A.T."/>
            <person name="Street L.E."/>
            <person name="Wookey P.A."/>
            <person name="Murrell J.C."/>
            <person name="Pratscher J."/>
        </authorList>
    </citation>
    <scope>NUCLEOTIDE SEQUENCE [LARGE SCALE GENOMIC DNA]</scope>
    <source>
        <strain evidence="1 2">TVC</strain>
    </source>
</reference>
<protein>
    <recommendedName>
        <fullName evidence="3">SnoaL-like domain-containing protein</fullName>
    </recommendedName>
</protein>
<dbReference type="EMBL" id="PDZR01000034">
    <property type="protein sequence ID" value="PNG24395.1"/>
    <property type="molecule type" value="Genomic_DNA"/>
</dbReference>